<name>A0A838B5Q4_9HYPH</name>
<dbReference type="PANTHER" id="PTHR11645:SF13">
    <property type="entry name" value="PYRROLINE-5-CARBOXYLATE REDUCTASE CATALYTIC N-TERMINAL DOMAIN-CONTAINING PROTEIN"/>
    <property type="match status" value="1"/>
</dbReference>
<keyword evidence="6" id="KW-1185">Reference proteome</keyword>
<comment type="caution">
    <text evidence="5">The sequence shown here is derived from an EMBL/GenBank/DDBJ whole genome shotgun (WGS) entry which is preliminary data.</text>
</comment>
<feature type="binding site" evidence="2">
    <location>
        <begin position="68"/>
        <end position="71"/>
    </location>
    <ligand>
        <name>NADP(+)</name>
        <dbReference type="ChEBI" id="CHEBI:58349"/>
    </ligand>
</feature>
<evidence type="ECO:0000256" key="1">
    <source>
        <dbReference type="ARBA" id="ARBA00005525"/>
    </source>
</evidence>
<dbReference type="InterPro" id="IPR000304">
    <property type="entry name" value="Pyrroline-COOH_reductase"/>
</dbReference>
<dbReference type="PANTHER" id="PTHR11645">
    <property type="entry name" value="PYRROLINE-5-CARBOXYLATE REDUCTASE"/>
    <property type="match status" value="1"/>
</dbReference>
<evidence type="ECO:0000313" key="5">
    <source>
        <dbReference type="EMBL" id="MBA1141417.1"/>
    </source>
</evidence>
<evidence type="ECO:0000259" key="3">
    <source>
        <dbReference type="Pfam" id="PF03807"/>
    </source>
</evidence>
<dbReference type="GO" id="GO:0004735">
    <property type="term" value="F:pyrroline-5-carboxylate reductase activity"/>
    <property type="evidence" value="ECO:0007669"/>
    <property type="project" value="InterPro"/>
</dbReference>
<protein>
    <submittedName>
        <fullName evidence="5">NAD(P)-binding domain-containing protein</fullName>
    </submittedName>
</protein>
<dbReference type="NCBIfam" id="NF005063">
    <property type="entry name" value="PRK06476.1"/>
    <property type="match status" value="1"/>
</dbReference>
<dbReference type="Pfam" id="PF03807">
    <property type="entry name" value="F420_oxidored"/>
    <property type="match status" value="1"/>
</dbReference>
<accession>A0A838B5Q4</accession>
<evidence type="ECO:0000259" key="4">
    <source>
        <dbReference type="Pfam" id="PF14748"/>
    </source>
</evidence>
<comment type="similarity">
    <text evidence="1">Belongs to the pyrroline-5-carboxylate reductase family.</text>
</comment>
<dbReference type="AlphaFoldDB" id="A0A838B5Q4"/>
<gene>
    <name evidence="5" type="ORF">H0241_14290</name>
</gene>
<dbReference type="Gene3D" id="1.10.3730.10">
    <property type="entry name" value="ProC C-terminal domain-like"/>
    <property type="match status" value="1"/>
</dbReference>
<keyword evidence="2" id="KW-0521">NADP</keyword>
<evidence type="ECO:0000256" key="2">
    <source>
        <dbReference type="PIRSR" id="PIRSR000193-1"/>
    </source>
</evidence>
<organism evidence="5 6">
    <name type="scientific">Mesorhizobium neociceri</name>
    <dbReference type="NCBI Taxonomy" id="1307853"/>
    <lineage>
        <taxon>Bacteria</taxon>
        <taxon>Pseudomonadati</taxon>
        <taxon>Pseudomonadota</taxon>
        <taxon>Alphaproteobacteria</taxon>
        <taxon>Hyphomicrobiales</taxon>
        <taxon>Phyllobacteriaceae</taxon>
        <taxon>Mesorhizobium</taxon>
    </lineage>
</organism>
<feature type="domain" description="Pyrroline-5-carboxylate reductase catalytic N-terminal" evidence="3">
    <location>
        <begin position="2"/>
        <end position="93"/>
    </location>
</feature>
<feature type="domain" description="Pyrroline-5-carboxylate reductase dimerisation" evidence="4">
    <location>
        <begin position="160"/>
        <end position="252"/>
    </location>
</feature>
<dbReference type="PIRSF" id="PIRSF000193">
    <property type="entry name" value="Pyrrol-5-carb_rd"/>
    <property type="match status" value="1"/>
</dbReference>
<dbReference type="InterPro" id="IPR029036">
    <property type="entry name" value="P5CR_dimer"/>
</dbReference>
<feature type="binding site" evidence="2">
    <location>
        <position position="55"/>
    </location>
    <ligand>
        <name>NADPH</name>
        <dbReference type="ChEBI" id="CHEBI:57783"/>
    </ligand>
</feature>
<dbReference type="SUPFAM" id="SSF48179">
    <property type="entry name" value="6-phosphogluconate dehydrogenase C-terminal domain-like"/>
    <property type="match status" value="1"/>
</dbReference>
<evidence type="ECO:0000313" key="6">
    <source>
        <dbReference type="Proteomes" id="UP000558284"/>
    </source>
</evidence>
<proteinExistence type="inferred from homology"/>
<dbReference type="InterPro" id="IPR028939">
    <property type="entry name" value="P5C_Rdtase_cat_N"/>
</dbReference>
<dbReference type="EMBL" id="JACDTY010000006">
    <property type="protein sequence ID" value="MBA1141417.1"/>
    <property type="molecule type" value="Genomic_DNA"/>
</dbReference>
<dbReference type="InterPro" id="IPR008927">
    <property type="entry name" value="6-PGluconate_DH-like_C_sf"/>
</dbReference>
<dbReference type="GO" id="GO:0055129">
    <property type="term" value="P:L-proline biosynthetic process"/>
    <property type="evidence" value="ECO:0007669"/>
    <property type="project" value="TreeGrafter"/>
</dbReference>
<dbReference type="Gene3D" id="3.40.50.720">
    <property type="entry name" value="NAD(P)-binding Rossmann-like Domain"/>
    <property type="match status" value="1"/>
</dbReference>
<dbReference type="InterPro" id="IPR036291">
    <property type="entry name" value="NAD(P)-bd_dom_sf"/>
</dbReference>
<sequence>MKLGFIGAGAITEAIVLGLMEAEFPLSEIIVSARGAATAARLAASFEKVRVCNDNQEIVDVSDILFLAVRPQIAEEVISPLAFPGGTAIVSLIAMLPAEKIAEWIEHPVDVTRAIPLPSVANRSGVTVIYPASDRLTQLFGALGTVVNATSIEEFNGYSAAGSLMATYFGCLETAVQWMVDHGAEYGRARTYIAQLFFGLAQTSIKGHATFETLVGAHSTPQGLNEQAYRVFVESGGTDALAAAMESVAARIDSSFA</sequence>
<dbReference type="Proteomes" id="UP000558284">
    <property type="component" value="Unassembled WGS sequence"/>
</dbReference>
<dbReference type="SUPFAM" id="SSF51735">
    <property type="entry name" value="NAD(P)-binding Rossmann-fold domains"/>
    <property type="match status" value="1"/>
</dbReference>
<reference evidence="5 6" key="1">
    <citation type="submission" date="2020-07" db="EMBL/GenBank/DDBJ databases">
        <title>Definition of the novel symbiovar canariense within Mesorhizobium novociceri, a new species of genus Mesorhizobium nodulating Cicer canariense in the Caldera de Taburiente National Park (La Palma, Canary Islands).</title>
        <authorList>
            <person name="Leon-Barrios M."/>
            <person name="Perez-Yepez J."/>
            <person name="Flores-Felix J.D."/>
            <person name="Ramirez-Baena M.H."/>
            <person name="Pulido-Suarez L."/>
            <person name="Igual J.M."/>
            <person name="Velazquez E."/>
            <person name="Peix A."/>
        </authorList>
    </citation>
    <scope>NUCLEOTIDE SEQUENCE [LARGE SCALE GENOMIC DNA]</scope>
    <source>
        <strain evidence="5 6">CCANP35</strain>
    </source>
</reference>
<dbReference type="RefSeq" id="WP_181058310.1">
    <property type="nucleotide sequence ID" value="NZ_JACDTY010000006.1"/>
</dbReference>
<dbReference type="Pfam" id="PF14748">
    <property type="entry name" value="P5CR_dimer"/>
    <property type="match status" value="1"/>
</dbReference>